<proteinExistence type="predicted"/>
<dbReference type="AlphaFoldDB" id="A0A078AYQ4"/>
<dbReference type="EMBL" id="CCKQ01015450">
    <property type="protein sequence ID" value="CDW87266.1"/>
    <property type="molecule type" value="Genomic_DNA"/>
</dbReference>
<accession>A0A078AYQ4</accession>
<reference evidence="2 3" key="1">
    <citation type="submission" date="2014-06" db="EMBL/GenBank/DDBJ databases">
        <authorList>
            <person name="Swart Estienne"/>
        </authorList>
    </citation>
    <scope>NUCLEOTIDE SEQUENCE [LARGE SCALE GENOMIC DNA]</scope>
    <source>
        <strain evidence="2 3">130c</strain>
    </source>
</reference>
<gene>
    <name evidence="2" type="primary">Contig5483.g5861</name>
    <name evidence="2" type="ORF">STYLEM_16369</name>
</gene>
<dbReference type="InParanoid" id="A0A078AYQ4"/>
<feature type="region of interest" description="Disordered" evidence="1">
    <location>
        <begin position="293"/>
        <end position="316"/>
    </location>
</feature>
<sequence>MNQQIRTSLQQKSMHNQIKININNGCQAAGASTINQGGYDQNASFSNVVDRLTTKKSRTVIQSAEQGTAKEKFNKWTTQVIKDESEYEDTLHAIQYRLAKSKHSDFYIKLNILQERIQVYKYLFLDRTPKYLQKKQVQQEEKIQEELKPQVRRNSRRRQSMRWLSKELKTTDQQLDMNKIIKPMNGQSNHNYHNLNFTQNSSTNAASGLKIPLKLTQDPNSMISTGSSMAGRRLTRAHVNQNDIQNLNLQYPKHEAKVNKVRSTSSLLTNLKQRANYNSQVFYTEVQDLNSPGSAIPFDNDSNPQNSRGQKGKMEKIQSKDENMIVQLVTDINTLSNEKQKQIGKKLSMPSLDLQRMSYNQTYDDFSMRRYVNPQYDKVQSKISNYISSYQDSELYKKIKEQREDRRKFIEKLREAKEIQELEEKRMIKTERGVCIPIKVQFDYSKTKSLYDQSMQSLKDTTKYAQTVRKKMFSKRLSSL</sequence>
<feature type="compositionally biased region" description="Polar residues" evidence="1">
    <location>
        <begin position="300"/>
        <end position="309"/>
    </location>
</feature>
<protein>
    <submittedName>
        <fullName evidence="2">Uncharacterized protein</fullName>
    </submittedName>
</protein>
<name>A0A078AYQ4_STYLE</name>
<keyword evidence="3" id="KW-1185">Reference proteome</keyword>
<evidence type="ECO:0000256" key="1">
    <source>
        <dbReference type="SAM" id="MobiDB-lite"/>
    </source>
</evidence>
<dbReference type="Proteomes" id="UP000039865">
    <property type="component" value="Unassembled WGS sequence"/>
</dbReference>
<organism evidence="2 3">
    <name type="scientific">Stylonychia lemnae</name>
    <name type="common">Ciliate</name>
    <dbReference type="NCBI Taxonomy" id="5949"/>
    <lineage>
        <taxon>Eukaryota</taxon>
        <taxon>Sar</taxon>
        <taxon>Alveolata</taxon>
        <taxon>Ciliophora</taxon>
        <taxon>Intramacronucleata</taxon>
        <taxon>Spirotrichea</taxon>
        <taxon>Stichotrichia</taxon>
        <taxon>Sporadotrichida</taxon>
        <taxon>Oxytrichidae</taxon>
        <taxon>Stylonychinae</taxon>
        <taxon>Stylonychia</taxon>
    </lineage>
</organism>
<evidence type="ECO:0000313" key="2">
    <source>
        <dbReference type="EMBL" id="CDW87266.1"/>
    </source>
</evidence>
<evidence type="ECO:0000313" key="3">
    <source>
        <dbReference type="Proteomes" id="UP000039865"/>
    </source>
</evidence>